<name>A0A8T2A850_9BRAS</name>
<keyword evidence="3" id="KW-0505">Motor protein</keyword>
<proteinExistence type="inferred from homology"/>
<keyword evidence="1 3" id="KW-0547">Nucleotide-binding</keyword>
<dbReference type="GO" id="GO:0005524">
    <property type="term" value="F:ATP binding"/>
    <property type="evidence" value="ECO:0007669"/>
    <property type="project" value="UniProtKB-UniRule"/>
</dbReference>
<evidence type="ECO:0000313" key="5">
    <source>
        <dbReference type="EMBL" id="KAG7567881.1"/>
    </source>
</evidence>
<comment type="caution">
    <text evidence="3">Lacks conserved residue(s) required for the propagation of feature annotation.</text>
</comment>
<dbReference type="GO" id="GO:0007015">
    <property type="term" value="P:actin filament organization"/>
    <property type="evidence" value="ECO:0007669"/>
    <property type="project" value="TreeGrafter"/>
</dbReference>
<gene>
    <name evidence="5" type="ORF">ISN45_Aa04g007170</name>
</gene>
<dbReference type="PANTHER" id="PTHR13140:SF866">
    <property type="entry name" value="MYOSIN-16"/>
    <property type="match status" value="1"/>
</dbReference>
<evidence type="ECO:0000259" key="4">
    <source>
        <dbReference type="PROSITE" id="PS51456"/>
    </source>
</evidence>
<comment type="caution">
    <text evidence="5">The sequence shown here is derived from an EMBL/GenBank/DDBJ whole genome shotgun (WGS) entry which is preliminary data.</text>
</comment>
<dbReference type="PROSITE" id="PS51456">
    <property type="entry name" value="MYOSIN_MOTOR"/>
    <property type="match status" value="1"/>
</dbReference>
<dbReference type="GO" id="GO:0051015">
    <property type="term" value="F:actin filament binding"/>
    <property type="evidence" value="ECO:0007669"/>
    <property type="project" value="TreeGrafter"/>
</dbReference>
<dbReference type="GO" id="GO:0000146">
    <property type="term" value="F:microfilament motor activity"/>
    <property type="evidence" value="ECO:0007669"/>
    <property type="project" value="TreeGrafter"/>
</dbReference>
<dbReference type="EMBL" id="JAEFBK010000009">
    <property type="protein sequence ID" value="KAG7567881.1"/>
    <property type="molecule type" value="Genomic_DNA"/>
</dbReference>
<organism evidence="5 6">
    <name type="scientific">Arabidopsis thaliana x Arabidopsis arenosa</name>
    <dbReference type="NCBI Taxonomy" id="1240361"/>
    <lineage>
        <taxon>Eukaryota</taxon>
        <taxon>Viridiplantae</taxon>
        <taxon>Streptophyta</taxon>
        <taxon>Embryophyta</taxon>
        <taxon>Tracheophyta</taxon>
        <taxon>Spermatophyta</taxon>
        <taxon>Magnoliopsida</taxon>
        <taxon>eudicotyledons</taxon>
        <taxon>Gunneridae</taxon>
        <taxon>Pentapetalae</taxon>
        <taxon>rosids</taxon>
        <taxon>malvids</taxon>
        <taxon>Brassicales</taxon>
        <taxon>Brassicaceae</taxon>
        <taxon>Camelineae</taxon>
        <taxon>Arabidopsis</taxon>
    </lineage>
</organism>
<comment type="similarity">
    <text evidence="3">Belongs to the TRAFAC class myosin-kinesin ATPase superfamily. Myosin family.</text>
</comment>
<keyword evidence="2 3" id="KW-0067">ATP-binding</keyword>
<evidence type="ECO:0000313" key="6">
    <source>
        <dbReference type="Proteomes" id="UP000694240"/>
    </source>
</evidence>
<dbReference type="Pfam" id="PF00063">
    <property type="entry name" value="Myosin_head"/>
    <property type="match status" value="1"/>
</dbReference>
<evidence type="ECO:0000256" key="2">
    <source>
        <dbReference type="ARBA" id="ARBA00022840"/>
    </source>
</evidence>
<feature type="domain" description="Myosin motor" evidence="4">
    <location>
        <begin position="1"/>
        <end position="123"/>
    </location>
</feature>
<keyword evidence="3" id="KW-0009">Actin-binding</keyword>
<evidence type="ECO:0000256" key="1">
    <source>
        <dbReference type="ARBA" id="ARBA00022741"/>
    </source>
</evidence>
<sequence length="123" mass="13959">MMAERLYTGNILIAVNPFQGLPHLYDAEVMEKYKEAHFKELNPHVFAIGGITYREMINEGRNKCILVSGESGSGKTETTKMPMRYLAYFGGHTAVEGRTVENQVLEVSCDDLINLKFQSWVRL</sequence>
<dbReference type="GO" id="GO:0016020">
    <property type="term" value="C:membrane"/>
    <property type="evidence" value="ECO:0007669"/>
    <property type="project" value="TreeGrafter"/>
</dbReference>
<feature type="binding site" evidence="3">
    <location>
        <begin position="69"/>
        <end position="76"/>
    </location>
    <ligand>
        <name>ATP</name>
        <dbReference type="ChEBI" id="CHEBI:30616"/>
    </ligand>
</feature>
<keyword evidence="6" id="KW-1185">Reference proteome</keyword>
<accession>A0A8T2A850</accession>
<keyword evidence="3" id="KW-0518">Myosin</keyword>
<evidence type="ECO:0000256" key="3">
    <source>
        <dbReference type="PROSITE-ProRule" id="PRU00782"/>
    </source>
</evidence>
<reference evidence="5 6" key="1">
    <citation type="submission" date="2020-12" db="EMBL/GenBank/DDBJ databases">
        <title>Concerted genomic and epigenomic changes stabilize Arabidopsis allopolyploids.</title>
        <authorList>
            <person name="Chen Z."/>
        </authorList>
    </citation>
    <scope>NUCLEOTIDE SEQUENCE [LARGE SCALE GENOMIC DNA]</scope>
    <source>
        <strain evidence="5">Allo738</strain>
        <tissue evidence="5">Leaf</tissue>
    </source>
</reference>
<dbReference type="Proteomes" id="UP000694240">
    <property type="component" value="Chromosome 9"/>
</dbReference>
<dbReference type="GO" id="GO:0016459">
    <property type="term" value="C:myosin complex"/>
    <property type="evidence" value="ECO:0007669"/>
    <property type="project" value="UniProtKB-KW"/>
</dbReference>
<dbReference type="PANTHER" id="PTHR13140">
    <property type="entry name" value="MYOSIN"/>
    <property type="match status" value="1"/>
</dbReference>
<dbReference type="AlphaFoldDB" id="A0A8T2A850"/>
<dbReference type="InterPro" id="IPR001609">
    <property type="entry name" value="Myosin_head_motor_dom-like"/>
</dbReference>
<protein>
    <submittedName>
        <fullName evidence="5">Myosin head motor domain</fullName>
    </submittedName>
</protein>
<dbReference type="GO" id="GO:0005737">
    <property type="term" value="C:cytoplasm"/>
    <property type="evidence" value="ECO:0007669"/>
    <property type="project" value="TreeGrafter"/>
</dbReference>